<dbReference type="PATRIC" id="fig|701521.8.peg.578"/>
<sequence length="76" mass="8809">MQQNLNVFDFELSGDDMETITGLENGTQIMNFDDEKIVKRWTRLIPLLNGAINIASSRITRPLFLSSLRLFNRNQH</sequence>
<dbReference type="KEGG" id="pce:PECL_605"/>
<dbReference type="EMBL" id="CP003137">
    <property type="protein sequence ID" value="AEV94901.1"/>
    <property type="molecule type" value="Genomic_DNA"/>
</dbReference>
<organism evidence="1 2">
    <name type="scientific">Pediococcus claussenii (strain ATCC BAA-344 / DSM 14800 / JCM 18046 / KCTC 3811 / LMG 21948 / P06)</name>
    <dbReference type="NCBI Taxonomy" id="701521"/>
    <lineage>
        <taxon>Bacteria</taxon>
        <taxon>Bacillati</taxon>
        <taxon>Bacillota</taxon>
        <taxon>Bacilli</taxon>
        <taxon>Lactobacillales</taxon>
        <taxon>Lactobacillaceae</taxon>
        <taxon>Pediococcus</taxon>
    </lineage>
</organism>
<dbReference type="RefSeq" id="WP_014215098.1">
    <property type="nucleotide sequence ID" value="NC_016605.1"/>
</dbReference>
<evidence type="ECO:0000313" key="1">
    <source>
        <dbReference type="EMBL" id="AEV94901.1"/>
    </source>
</evidence>
<reference evidence="1 2" key="1">
    <citation type="journal article" date="2012" name="J. Bacteriol.">
        <title>Complete Genome Sequence of the Beer Spoilage Organism Pediococcus claussenii ATCC BAA-344T.</title>
        <authorList>
            <person name="Pittet V."/>
            <person name="Abegunde T."/>
            <person name="Marfleet T."/>
            <person name="Haakensen M."/>
            <person name="Morrow K."/>
            <person name="Jayaprakash T."/>
            <person name="Schroeder K."/>
            <person name="Trost B."/>
            <person name="Byrns S."/>
            <person name="Bergsveinson J."/>
            <person name="Kusalik A."/>
            <person name="Ziola B."/>
        </authorList>
    </citation>
    <scope>NUCLEOTIDE SEQUENCE [LARGE SCALE GENOMIC DNA]</scope>
    <source>
        <strain evidence="1 2">ATCC BAA-344</strain>
    </source>
</reference>
<keyword evidence="2" id="KW-1185">Reference proteome</keyword>
<dbReference type="Proteomes" id="UP000005444">
    <property type="component" value="Chromosome"/>
</dbReference>
<accession>G8PCB6</accession>
<protein>
    <submittedName>
        <fullName evidence="1">Uncharacterized protein</fullName>
    </submittedName>
</protein>
<dbReference type="HOGENOM" id="CLU_2651201_0_0_9"/>
<dbReference type="AlphaFoldDB" id="G8PCB6"/>
<proteinExistence type="predicted"/>
<evidence type="ECO:0000313" key="2">
    <source>
        <dbReference type="Proteomes" id="UP000005444"/>
    </source>
</evidence>
<gene>
    <name evidence="1" type="ordered locus">PECL_605</name>
</gene>
<name>G8PCB6_PEDCP</name>